<dbReference type="eggNOG" id="ENOG5032SSC">
    <property type="taxonomic scope" value="Bacteria"/>
</dbReference>
<dbReference type="Proteomes" id="UP000008634">
    <property type="component" value="Chromosome"/>
</dbReference>
<dbReference type="EMBL" id="CP002453">
    <property type="protein sequence ID" value="ADV48033.1"/>
    <property type="molecule type" value="Genomic_DNA"/>
</dbReference>
<sequence length="268" mass="31746">MKLRKIIFILSLILANNYSTAQSINDTIIRNVMLIQEKDIVKNIDDYLLDVIIDFDTQKPSIVFNNSKLPTQFFSNQLFKNKPYILIKPDDEYYNALSNGTDTELNECDLPLNINIYHQRTYFKNKPKIDSIKRFDNHQPKLIFNSSIDKLKTKDNIVFYYTFGFGSTCCPRDPNWDIKEKLDEFISGFENFNNVKIGDVYKKITGKEGEHKLYFTLSNLNKKQKLKFLQKIRYWTYIDRHIEDIKFEPQIFTPSFVKKEGLKLITEK</sequence>
<proteinExistence type="predicted"/>
<evidence type="ECO:0000256" key="1">
    <source>
        <dbReference type="SAM" id="SignalP"/>
    </source>
</evidence>
<keyword evidence="1" id="KW-0732">Signal</keyword>
<evidence type="ECO:0000313" key="3">
    <source>
        <dbReference type="Proteomes" id="UP000008634"/>
    </source>
</evidence>
<reference evidence="2 3" key="1">
    <citation type="journal article" date="2010" name="Stand. Genomic Sci.">
        <title>Complete genome sequence of Cellulophaga algicola type strain (IC166).</title>
        <authorList>
            <person name="Abt B."/>
            <person name="Lu M."/>
            <person name="Misra M."/>
            <person name="Han C."/>
            <person name="Nolan M."/>
            <person name="Lucas S."/>
            <person name="Hammon N."/>
            <person name="Deshpande S."/>
            <person name="Cheng J.F."/>
            <person name="Tapia R."/>
            <person name="Goodwin L."/>
            <person name="Pitluck S."/>
            <person name="Liolios K."/>
            <person name="Pagani I."/>
            <person name="Ivanova N."/>
            <person name="Mavromatis K."/>
            <person name="Ovchinikova G."/>
            <person name="Pati A."/>
            <person name="Chen A."/>
            <person name="Palaniappan K."/>
            <person name="Land M."/>
            <person name="Hauser L."/>
            <person name="Chang Y.J."/>
            <person name="Jeffries C.D."/>
            <person name="Detter J.C."/>
            <person name="Brambilla E."/>
            <person name="Rohde M."/>
            <person name="Tindall B.J."/>
            <person name="Goker M."/>
            <person name="Woyke T."/>
            <person name="Bristow J."/>
            <person name="Eisen J.A."/>
            <person name="Markowitz V."/>
            <person name="Hugenholtz P."/>
            <person name="Kyrpides N.C."/>
            <person name="Klenk H.P."/>
            <person name="Lapidus A."/>
        </authorList>
    </citation>
    <scope>NUCLEOTIDE SEQUENCE [LARGE SCALE GENOMIC DNA]</scope>
    <source>
        <strain evidence="3">DSM 14237 / IC166 / ACAM 630</strain>
    </source>
</reference>
<dbReference type="HOGENOM" id="CLU_993018_0_0_10"/>
<accession>E6XDC0</accession>
<feature type="signal peptide" evidence="1">
    <location>
        <begin position="1"/>
        <end position="21"/>
    </location>
</feature>
<dbReference type="OrthoDB" id="822112at2"/>
<dbReference type="KEGG" id="cao:Celal_0698"/>
<gene>
    <name evidence="2" type="ordered locus">Celal_0698</name>
</gene>
<protein>
    <submittedName>
        <fullName evidence="2">Uncharacterized protein</fullName>
    </submittedName>
</protein>
<dbReference type="RefSeq" id="WP_013549523.1">
    <property type="nucleotide sequence ID" value="NC_014934.1"/>
</dbReference>
<keyword evidence="3" id="KW-1185">Reference proteome</keyword>
<organism evidence="2 3">
    <name type="scientific">Cellulophaga algicola (strain DSM 14237 / IC166 / ACAM 630)</name>
    <dbReference type="NCBI Taxonomy" id="688270"/>
    <lineage>
        <taxon>Bacteria</taxon>
        <taxon>Pseudomonadati</taxon>
        <taxon>Bacteroidota</taxon>
        <taxon>Flavobacteriia</taxon>
        <taxon>Flavobacteriales</taxon>
        <taxon>Flavobacteriaceae</taxon>
        <taxon>Cellulophaga</taxon>
    </lineage>
</organism>
<feature type="chain" id="PRO_5003215680" evidence="1">
    <location>
        <begin position="22"/>
        <end position="268"/>
    </location>
</feature>
<dbReference type="AlphaFoldDB" id="E6XDC0"/>
<name>E6XDC0_CELAD</name>
<evidence type="ECO:0000313" key="2">
    <source>
        <dbReference type="EMBL" id="ADV48033.1"/>
    </source>
</evidence>